<dbReference type="InterPro" id="IPR036397">
    <property type="entry name" value="RNaseH_sf"/>
</dbReference>
<sequence>MTMTTKNEVFQSKLTSYLKADKAGKHDILNVVCDVTKVHRKAAIRKFKRLQLRSSRQPEKRGRPAYYTNDVTLALKDIWVIGSGVCGELIHPIIAEYVAALKRDGMWKHGQETTAKLLKMSEGSVKLRVSKFMAGNTPHKGLSGTKPSQLKALIPIFIGPWKDKPPGFGQADTVAHCGNTLVGDFVWTVNWTDVATLWGSRRAQWNKGKIATKASIIAIRERLPFKLLGIHPDTGGEFITWLLRDWCEEEGIEFTRSRPYHKDDNAYVEQKNGH</sequence>
<dbReference type="InterPro" id="IPR012337">
    <property type="entry name" value="RNaseH-like_sf"/>
</dbReference>
<reference evidence="2" key="2">
    <citation type="journal article" date="2014" name="ISME J.">
        <title>Microbial stratification in low pH oxic and suboxic macroscopic growths along an acid mine drainage.</title>
        <authorList>
            <person name="Mendez-Garcia C."/>
            <person name="Mesa V."/>
            <person name="Sprenger R.R."/>
            <person name="Richter M."/>
            <person name="Diez M.S."/>
            <person name="Solano J."/>
            <person name="Bargiela R."/>
            <person name="Golyshina O.V."/>
            <person name="Manteca A."/>
            <person name="Ramos J.L."/>
            <person name="Gallego J.R."/>
            <person name="Llorente I."/>
            <person name="Martins Dos Santos V.A."/>
            <person name="Jensen O.N."/>
            <person name="Pelaez A.I."/>
            <person name="Sanchez J."/>
            <person name="Ferrer M."/>
        </authorList>
    </citation>
    <scope>NUCLEOTIDE SEQUENCE</scope>
</reference>
<dbReference type="GO" id="GO:0003676">
    <property type="term" value="F:nucleic acid binding"/>
    <property type="evidence" value="ECO:0007669"/>
    <property type="project" value="InterPro"/>
</dbReference>
<gene>
    <name evidence="2" type="ORF">B2A_08896</name>
</gene>
<dbReference type="PROSITE" id="PS50994">
    <property type="entry name" value="INTEGRASE"/>
    <property type="match status" value="1"/>
</dbReference>
<proteinExistence type="predicted"/>
<dbReference type="InterPro" id="IPR001584">
    <property type="entry name" value="Integrase_cat-core"/>
</dbReference>
<evidence type="ECO:0000313" key="2">
    <source>
        <dbReference type="EMBL" id="EQD46436.1"/>
    </source>
</evidence>
<accession>T0ZE68</accession>
<dbReference type="EMBL" id="AUZZ01006416">
    <property type="protein sequence ID" value="EQD46436.1"/>
    <property type="molecule type" value="Genomic_DNA"/>
</dbReference>
<name>T0ZE68_9ZZZZ</name>
<evidence type="ECO:0000259" key="1">
    <source>
        <dbReference type="PROSITE" id="PS50994"/>
    </source>
</evidence>
<dbReference type="Gene3D" id="3.30.420.10">
    <property type="entry name" value="Ribonuclease H-like superfamily/Ribonuclease H"/>
    <property type="match status" value="1"/>
</dbReference>
<organism evidence="2">
    <name type="scientific">mine drainage metagenome</name>
    <dbReference type="NCBI Taxonomy" id="410659"/>
    <lineage>
        <taxon>unclassified sequences</taxon>
        <taxon>metagenomes</taxon>
        <taxon>ecological metagenomes</taxon>
    </lineage>
</organism>
<dbReference type="GO" id="GO:0015074">
    <property type="term" value="P:DNA integration"/>
    <property type="evidence" value="ECO:0007669"/>
    <property type="project" value="InterPro"/>
</dbReference>
<feature type="domain" description="Integrase catalytic" evidence="1">
    <location>
        <begin position="161"/>
        <end position="274"/>
    </location>
</feature>
<reference evidence="2" key="1">
    <citation type="submission" date="2013-08" db="EMBL/GenBank/DDBJ databases">
        <authorList>
            <person name="Mendez C."/>
            <person name="Richter M."/>
            <person name="Ferrer M."/>
            <person name="Sanchez J."/>
        </authorList>
    </citation>
    <scope>NUCLEOTIDE SEQUENCE</scope>
</reference>
<comment type="caution">
    <text evidence="2">The sequence shown here is derived from an EMBL/GenBank/DDBJ whole genome shotgun (WGS) entry which is preliminary data.</text>
</comment>
<dbReference type="SUPFAM" id="SSF53098">
    <property type="entry name" value="Ribonuclease H-like"/>
    <property type="match status" value="1"/>
</dbReference>
<protein>
    <submittedName>
        <fullName evidence="2">Integrase catalytic region</fullName>
    </submittedName>
</protein>
<feature type="non-terminal residue" evidence="2">
    <location>
        <position position="274"/>
    </location>
</feature>
<dbReference type="AlphaFoldDB" id="T0ZE68"/>